<dbReference type="Pfam" id="PF02525">
    <property type="entry name" value="Flavodoxin_2"/>
    <property type="match status" value="1"/>
</dbReference>
<keyword evidence="2" id="KW-0560">Oxidoreductase</keyword>
<dbReference type="PANTHER" id="PTHR10204">
    <property type="entry name" value="NAD P H OXIDOREDUCTASE-RELATED"/>
    <property type="match status" value="1"/>
</dbReference>
<evidence type="ECO:0000256" key="1">
    <source>
        <dbReference type="ARBA" id="ARBA00006252"/>
    </source>
</evidence>
<evidence type="ECO:0000313" key="4">
    <source>
        <dbReference type="EMBL" id="USS91305.1"/>
    </source>
</evidence>
<dbReference type="InterPro" id="IPR003680">
    <property type="entry name" value="Flavodoxin_fold"/>
</dbReference>
<evidence type="ECO:0000256" key="2">
    <source>
        <dbReference type="ARBA" id="ARBA00023002"/>
    </source>
</evidence>
<protein>
    <submittedName>
        <fullName evidence="4">NAD(P)H-dependent oxidoreductase</fullName>
    </submittedName>
</protein>
<dbReference type="InterPro" id="IPR051545">
    <property type="entry name" value="NAD(P)H_dehydrogenase_qn"/>
</dbReference>
<comment type="similarity">
    <text evidence="1">Belongs to the NAD(P)H dehydrogenase (quinone) family.</text>
</comment>
<reference evidence="4" key="1">
    <citation type="submission" date="2022-05" db="EMBL/GenBank/DDBJ databases">
        <authorList>
            <person name="Oliphant S.A."/>
            <person name="Watson-Haigh N.S."/>
            <person name="Sumby K.M."/>
            <person name="Gardner J.M."/>
            <person name="Jiranek V."/>
        </authorList>
    </citation>
    <scope>NUCLEOTIDE SEQUENCE</scope>
    <source>
        <strain evidence="4">KI4_A6</strain>
    </source>
</reference>
<gene>
    <name evidence="4" type="ORF">M3M37_03685</name>
</gene>
<accession>A0ABY5BZM5</accession>
<dbReference type="EMBL" id="CP097121">
    <property type="protein sequence ID" value="USS91305.1"/>
    <property type="molecule type" value="Genomic_DNA"/>
</dbReference>
<proteinExistence type="inferred from homology"/>
<sequence length="197" mass="23038">MKTLVIYAHPYSQSFNHAIFNTVTTELQSNHMEFQTLDLYLEQFNPAFSQSELALYHEGKALDPLVKKYQQAFKEAQQVIFIFPIWWNDVPAIVKGLVDKVMLPHFSYEEKATGLTGQLTNIKQTYVITTSKGPTFYLKYMMGNHLQRVFVNQTLKQVGMRNRHWVNFGSIKKSTPQSRERFLQKIERLPILKSNPY</sequence>
<organism evidence="4 5">
    <name type="scientific">Fructilactobacillus carniphilus</name>
    <dbReference type="NCBI Taxonomy" id="2940297"/>
    <lineage>
        <taxon>Bacteria</taxon>
        <taxon>Bacillati</taxon>
        <taxon>Bacillota</taxon>
        <taxon>Bacilli</taxon>
        <taxon>Lactobacillales</taxon>
        <taxon>Lactobacillaceae</taxon>
        <taxon>Fructilactobacillus</taxon>
    </lineage>
</organism>
<dbReference type="Proteomes" id="UP001056164">
    <property type="component" value="Chromosome"/>
</dbReference>
<keyword evidence="5" id="KW-1185">Reference proteome</keyword>
<dbReference type="RefSeq" id="WP_252795824.1">
    <property type="nucleotide sequence ID" value="NZ_CP097121.1"/>
</dbReference>
<feature type="domain" description="Flavodoxin-like fold" evidence="3">
    <location>
        <begin position="1"/>
        <end position="187"/>
    </location>
</feature>
<dbReference type="InterPro" id="IPR029039">
    <property type="entry name" value="Flavoprotein-like_sf"/>
</dbReference>
<dbReference type="Gene3D" id="3.40.50.360">
    <property type="match status" value="1"/>
</dbReference>
<dbReference type="SUPFAM" id="SSF52218">
    <property type="entry name" value="Flavoproteins"/>
    <property type="match status" value="1"/>
</dbReference>
<name>A0ABY5BZM5_9LACO</name>
<evidence type="ECO:0000313" key="5">
    <source>
        <dbReference type="Proteomes" id="UP001056164"/>
    </source>
</evidence>
<dbReference type="PANTHER" id="PTHR10204:SF34">
    <property type="entry name" value="NAD(P)H DEHYDROGENASE [QUINONE] 1 ISOFORM 1"/>
    <property type="match status" value="1"/>
</dbReference>
<evidence type="ECO:0000259" key="3">
    <source>
        <dbReference type="Pfam" id="PF02525"/>
    </source>
</evidence>